<organism evidence="2 3">
    <name type="scientific">Steinernema glaseri</name>
    <dbReference type="NCBI Taxonomy" id="37863"/>
    <lineage>
        <taxon>Eukaryota</taxon>
        <taxon>Metazoa</taxon>
        <taxon>Ecdysozoa</taxon>
        <taxon>Nematoda</taxon>
        <taxon>Chromadorea</taxon>
        <taxon>Rhabditida</taxon>
        <taxon>Tylenchina</taxon>
        <taxon>Panagrolaimomorpha</taxon>
        <taxon>Strongyloidoidea</taxon>
        <taxon>Steinernematidae</taxon>
        <taxon>Steinernema</taxon>
    </lineage>
</organism>
<keyword evidence="2" id="KW-1185">Reference proteome</keyword>
<name>A0A1I7ZRP3_9BILA</name>
<protein>
    <submittedName>
        <fullName evidence="3">G protein-coupled receptor</fullName>
    </submittedName>
</protein>
<proteinExistence type="predicted"/>
<keyword evidence="1" id="KW-0472">Membrane</keyword>
<reference evidence="3" key="1">
    <citation type="submission" date="2016-11" db="UniProtKB">
        <authorList>
            <consortium name="WormBaseParasite"/>
        </authorList>
    </citation>
    <scope>IDENTIFICATION</scope>
</reference>
<evidence type="ECO:0000313" key="2">
    <source>
        <dbReference type="Proteomes" id="UP000095287"/>
    </source>
</evidence>
<dbReference type="AlphaFoldDB" id="A0A1I7ZRP3"/>
<evidence type="ECO:0000256" key="1">
    <source>
        <dbReference type="SAM" id="Phobius"/>
    </source>
</evidence>
<evidence type="ECO:0000313" key="3">
    <source>
        <dbReference type="WBParaSite" id="L893_g29120.t1"/>
    </source>
</evidence>
<feature type="transmembrane region" description="Helical" evidence="1">
    <location>
        <begin position="102"/>
        <end position="135"/>
    </location>
</feature>
<dbReference type="Proteomes" id="UP000095287">
    <property type="component" value="Unplaced"/>
</dbReference>
<feature type="transmembrane region" description="Helical" evidence="1">
    <location>
        <begin position="40"/>
        <end position="62"/>
    </location>
</feature>
<keyword evidence="1" id="KW-1133">Transmembrane helix</keyword>
<keyword evidence="1" id="KW-0812">Transmembrane</keyword>
<feature type="transmembrane region" description="Helical" evidence="1">
    <location>
        <begin position="147"/>
        <end position="167"/>
    </location>
</feature>
<sequence length="197" mass="22124">MSCTRSGCMLAIPFLSFVLALNRLLVIVHARANGFVTVVFKIAIVVAWVVPIPATLMINFVMDPTLWENRVLYVFYEGSFKYTGTLEFRRFMGYCGPAMEAAAFVLTVLVVIIIALEAFLICVPTSVVVFSGIALQKEIAFIPWVHIIWHVLAALIPAVNLMVFIIFNPYENNSRFEGLRRSDIVTLMTVMPKMTII</sequence>
<dbReference type="WBParaSite" id="L893_g29120.t1">
    <property type="protein sequence ID" value="L893_g29120.t1"/>
    <property type="gene ID" value="L893_g29120"/>
</dbReference>
<accession>A0A1I7ZRP3</accession>